<dbReference type="GO" id="GO:0009638">
    <property type="term" value="P:phototropism"/>
    <property type="evidence" value="ECO:0007669"/>
    <property type="project" value="InterPro"/>
</dbReference>
<dbReference type="KEGG" id="rcu:8260623"/>
<dbReference type="InterPro" id="IPR039615">
    <property type="entry name" value="PKS"/>
</dbReference>
<dbReference type="PANTHER" id="PTHR33781">
    <property type="entry name" value="PROTEIN PHYTOCHROME KINASE SUBSTRATE 1-RELATED"/>
    <property type="match status" value="1"/>
</dbReference>
<dbReference type="eggNOG" id="ENOG502QSBI">
    <property type="taxonomic scope" value="Eukaryota"/>
</dbReference>
<evidence type="ECO:0008006" key="4">
    <source>
        <dbReference type="Google" id="ProtNLM"/>
    </source>
</evidence>
<dbReference type="InParanoid" id="B9S8V5"/>
<gene>
    <name evidence="2" type="ORF">RCOM_0836100</name>
</gene>
<dbReference type="EMBL" id="EQ973893">
    <property type="protein sequence ID" value="EEF39916.1"/>
    <property type="molecule type" value="Genomic_DNA"/>
</dbReference>
<evidence type="ECO:0000256" key="1">
    <source>
        <dbReference type="SAM" id="MobiDB-lite"/>
    </source>
</evidence>
<feature type="compositionally biased region" description="Polar residues" evidence="1">
    <location>
        <begin position="500"/>
        <end position="509"/>
    </location>
</feature>
<feature type="compositionally biased region" description="Polar residues" evidence="1">
    <location>
        <begin position="480"/>
        <end position="493"/>
    </location>
</feature>
<proteinExistence type="predicted"/>
<evidence type="ECO:0000313" key="3">
    <source>
        <dbReference type="Proteomes" id="UP000008311"/>
    </source>
</evidence>
<organism evidence="2 3">
    <name type="scientific">Ricinus communis</name>
    <name type="common">Castor bean</name>
    <dbReference type="NCBI Taxonomy" id="3988"/>
    <lineage>
        <taxon>Eukaryota</taxon>
        <taxon>Viridiplantae</taxon>
        <taxon>Streptophyta</taxon>
        <taxon>Embryophyta</taxon>
        <taxon>Tracheophyta</taxon>
        <taxon>Spermatophyta</taxon>
        <taxon>Magnoliopsida</taxon>
        <taxon>eudicotyledons</taxon>
        <taxon>Gunneridae</taxon>
        <taxon>Pentapetalae</taxon>
        <taxon>rosids</taxon>
        <taxon>fabids</taxon>
        <taxon>Malpighiales</taxon>
        <taxon>Euphorbiaceae</taxon>
        <taxon>Acalyphoideae</taxon>
        <taxon>Acalypheae</taxon>
        <taxon>Ricinus</taxon>
    </lineage>
</organism>
<name>B9S8V5_RICCO</name>
<reference evidence="3" key="1">
    <citation type="journal article" date="2010" name="Nat. Biotechnol.">
        <title>Draft genome sequence of the oilseed species Ricinus communis.</title>
        <authorList>
            <person name="Chan A.P."/>
            <person name="Crabtree J."/>
            <person name="Zhao Q."/>
            <person name="Lorenzi H."/>
            <person name="Orvis J."/>
            <person name="Puiu D."/>
            <person name="Melake-Berhan A."/>
            <person name="Jones K.M."/>
            <person name="Redman J."/>
            <person name="Chen G."/>
            <person name="Cahoon E.B."/>
            <person name="Gedil M."/>
            <person name="Stanke M."/>
            <person name="Haas B.J."/>
            <person name="Wortman J.R."/>
            <person name="Fraser-Liggett C.M."/>
            <person name="Ravel J."/>
            <person name="Rabinowicz P.D."/>
        </authorList>
    </citation>
    <scope>NUCLEOTIDE SEQUENCE [LARGE SCALE GENOMIC DNA]</scope>
    <source>
        <strain evidence="3">cv. Hale</strain>
    </source>
</reference>
<keyword evidence="3" id="KW-1185">Reference proteome</keyword>
<dbReference type="AlphaFoldDB" id="B9S8V5"/>
<evidence type="ECO:0000313" key="2">
    <source>
        <dbReference type="EMBL" id="EEF39916.1"/>
    </source>
</evidence>
<dbReference type="Proteomes" id="UP000008311">
    <property type="component" value="Unassembled WGS sequence"/>
</dbReference>
<accession>B9S8V5</accession>
<protein>
    <recommendedName>
        <fullName evidence="4">Phytochrome kinase substrate</fullName>
    </recommendedName>
</protein>
<dbReference type="PANTHER" id="PTHR33781:SF4">
    <property type="entry name" value="PROTEIN PHYTOCHROME KINASE SUBSTRATE 1"/>
    <property type="match status" value="1"/>
</dbReference>
<feature type="region of interest" description="Disordered" evidence="1">
    <location>
        <begin position="480"/>
        <end position="509"/>
    </location>
</feature>
<dbReference type="FunCoup" id="B9S8V5">
    <property type="interactions" value="547"/>
</dbReference>
<dbReference type="OrthoDB" id="1916150at2759"/>
<sequence length="509" mass="56218">MATLTFSTSIAQTLPLENSSTINNNLRDVSFSSYLNNGEVRKLAGQQDQEQHRFLGRKKVEDGEIGVFSAEKYFNGGIEEDSTPRLTNIIPRKYNQPKKDHEQDDLISRKPIVLPAGSPSIISDSSWNSQTALLQNVQRKTVLQRKTSNKANGRSSGMNFLAGLGCKCACSDKDSIDVDDAHVGEISFKRSPNASGMLQNKAITEELTKTNLDPNTPRSGSLLSEESCCQGLDKLGIGMNREKCFSFPMSDHVAGNLPNKLRLREEELNPRKSLEVFGSPVHDKKSKSFRIERRLSMLSWDTTPKMEEIAYSATSSGVVYNDNESDASSDLFEIESLTGKVTPFLARQGSDETSGCITPTTCYAPSEASIEWSVVTASAADFSVMSDYEEMRPSTTAPSPIKIFPITAKSKTSGTGKETPRRRPNILLGCNSHKAVKIAGDIYRTSDDKANFDPRLRRVSDLYVPVPKFPVENKLMGFGSRQNQRALSSTSRSLPRLHPPQSSHLLYIQ</sequence>
<dbReference type="STRING" id="3988.B9S8V5"/>